<dbReference type="EMBL" id="JACHHT010000001">
    <property type="protein sequence ID" value="MBB6520837.1"/>
    <property type="molecule type" value="Genomic_DNA"/>
</dbReference>
<dbReference type="InterPro" id="IPR052723">
    <property type="entry name" value="Acyl-CoA_thioesterase_PaaI"/>
</dbReference>
<proteinExistence type="predicted"/>
<evidence type="ECO:0000256" key="1">
    <source>
        <dbReference type="ARBA" id="ARBA00022801"/>
    </source>
</evidence>
<keyword evidence="1" id="KW-0378">Hydrolase</keyword>
<comment type="caution">
    <text evidence="3">The sequence shown here is derived from an EMBL/GenBank/DDBJ whole genome shotgun (WGS) entry which is preliminary data.</text>
</comment>
<dbReference type="Proteomes" id="UP000528457">
    <property type="component" value="Unassembled WGS sequence"/>
</dbReference>
<dbReference type="CDD" id="cd03443">
    <property type="entry name" value="PaaI_thioesterase"/>
    <property type="match status" value="1"/>
</dbReference>
<accession>A0A7X0JRI7</accession>
<keyword evidence="4" id="KW-1185">Reference proteome</keyword>
<evidence type="ECO:0000313" key="3">
    <source>
        <dbReference type="EMBL" id="MBB6520837.1"/>
    </source>
</evidence>
<dbReference type="InterPro" id="IPR006683">
    <property type="entry name" value="Thioestr_dom"/>
</dbReference>
<dbReference type="Gene3D" id="3.10.129.10">
    <property type="entry name" value="Hotdog Thioesterase"/>
    <property type="match status" value="1"/>
</dbReference>
<dbReference type="InParanoid" id="A0A7X0JRI7"/>
<dbReference type="GO" id="GO:0016289">
    <property type="term" value="F:acyl-CoA hydrolase activity"/>
    <property type="evidence" value="ECO:0007669"/>
    <property type="project" value="TreeGrafter"/>
</dbReference>
<sequence>MGSYPYAEPETEKLLREFAMAKGFNAWLNFELLAAGQGQIEIRQTVSDDMLQHHGFVHGGVVGALADTACSWAAATLAGDVVTSSYTIQLLAPALAPTLLVRAQLIKKTRRNASVEAKVYCLAEDGTERLVANALASIAIVQS</sequence>
<dbReference type="RefSeq" id="WP_166850125.1">
    <property type="nucleotide sequence ID" value="NZ_JAAONY010000001.1"/>
</dbReference>
<name>A0A7X0JRI7_9GAMM</name>
<dbReference type="AlphaFoldDB" id="A0A7X0JRI7"/>
<evidence type="ECO:0000259" key="2">
    <source>
        <dbReference type="Pfam" id="PF03061"/>
    </source>
</evidence>
<dbReference type="InterPro" id="IPR029069">
    <property type="entry name" value="HotDog_dom_sf"/>
</dbReference>
<dbReference type="PANTHER" id="PTHR42856">
    <property type="entry name" value="ACYL-COENZYME A THIOESTERASE PAAI"/>
    <property type="match status" value="1"/>
</dbReference>
<dbReference type="InterPro" id="IPR003736">
    <property type="entry name" value="PAAI_dom"/>
</dbReference>
<dbReference type="PANTHER" id="PTHR42856:SF1">
    <property type="entry name" value="ACYL-COENZYME A THIOESTERASE PAAI"/>
    <property type="match status" value="1"/>
</dbReference>
<dbReference type="NCBIfam" id="TIGR00369">
    <property type="entry name" value="unchar_dom_1"/>
    <property type="match status" value="1"/>
</dbReference>
<organism evidence="3 4">
    <name type="scientific">Pseudoteredinibacter isoporae</name>
    <dbReference type="NCBI Taxonomy" id="570281"/>
    <lineage>
        <taxon>Bacteria</taxon>
        <taxon>Pseudomonadati</taxon>
        <taxon>Pseudomonadota</taxon>
        <taxon>Gammaproteobacteria</taxon>
        <taxon>Cellvibrionales</taxon>
        <taxon>Cellvibrionaceae</taxon>
        <taxon>Pseudoteredinibacter</taxon>
    </lineage>
</organism>
<feature type="domain" description="Thioesterase" evidence="2">
    <location>
        <begin position="54"/>
        <end position="121"/>
    </location>
</feature>
<protein>
    <submittedName>
        <fullName evidence="3">Uncharacterized protein (TIGR00369 family)</fullName>
    </submittedName>
</protein>
<dbReference type="Pfam" id="PF03061">
    <property type="entry name" value="4HBT"/>
    <property type="match status" value="1"/>
</dbReference>
<reference evidence="3 4" key="1">
    <citation type="submission" date="2020-08" db="EMBL/GenBank/DDBJ databases">
        <title>Genomic Encyclopedia of Type Strains, Phase IV (KMG-IV): sequencing the most valuable type-strain genomes for metagenomic binning, comparative biology and taxonomic classification.</title>
        <authorList>
            <person name="Goeker M."/>
        </authorList>
    </citation>
    <scope>NUCLEOTIDE SEQUENCE [LARGE SCALE GENOMIC DNA]</scope>
    <source>
        <strain evidence="3 4">DSM 22368</strain>
    </source>
</reference>
<gene>
    <name evidence="3" type="ORF">HNR48_001115</name>
</gene>
<evidence type="ECO:0000313" key="4">
    <source>
        <dbReference type="Proteomes" id="UP000528457"/>
    </source>
</evidence>
<dbReference type="SUPFAM" id="SSF54637">
    <property type="entry name" value="Thioesterase/thiol ester dehydrase-isomerase"/>
    <property type="match status" value="1"/>
</dbReference>